<dbReference type="RefSeq" id="WP_213542648.1">
    <property type="nucleotide sequence ID" value="NZ_AP023420.1"/>
</dbReference>
<sequence length="70" mass="7806">MVKRKITANLAVIFLEMARGNNPNSLRSFAILLEKHPTGLLAGGFADPEHRDTEGWSDQQKRNPKENATC</sequence>
<feature type="region of interest" description="Disordered" evidence="1">
    <location>
        <begin position="43"/>
        <end position="70"/>
    </location>
</feature>
<reference evidence="2" key="1">
    <citation type="submission" date="2020-09" db="EMBL/GenBank/DDBJ databases">
        <title>New species isolated from human feces.</title>
        <authorList>
            <person name="Kitahara M."/>
            <person name="Shigeno Y."/>
            <person name="Shime M."/>
            <person name="Matsumoto Y."/>
            <person name="Nakamura S."/>
            <person name="Motooka D."/>
            <person name="Fukuoka S."/>
            <person name="Nishikawa H."/>
            <person name="Benno Y."/>
        </authorList>
    </citation>
    <scope>NUCLEOTIDE SEQUENCE</scope>
    <source>
        <strain evidence="2">MM59</strain>
    </source>
</reference>
<proteinExistence type="predicted"/>
<gene>
    <name evidence="2" type="ORF">MM59RIKEN_06860</name>
</gene>
<dbReference type="AlphaFoldDB" id="A0A810QAU3"/>
<evidence type="ECO:0000256" key="1">
    <source>
        <dbReference type="SAM" id="MobiDB-lite"/>
    </source>
</evidence>
<evidence type="ECO:0000313" key="3">
    <source>
        <dbReference type="Proteomes" id="UP000679848"/>
    </source>
</evidence>
<accession>A0A810QAU3</accession>
<organism evidence="2 3">
    <name type="scientific">Pusillibacter faecalis</name>
    <dbReference type="NCBI Taxonomy" id="2714358"/>
    <lineage>
        <taxon>Bacteria</taxon>
        <taxon>Bacillati</taxon>
        <taxon>Bacillota</taxon>
        <taxon>Clostridia</taxon>
        <taxon>Eubacteriales</taxon>
        <taxon>Oscillospiraceae</taxon>
        <taxon>Pusillibacter</taxon>
    </lineage>
</organism>
<dbReference type="Proteomes" id="UP000679848">
    <property type="component" value="Chromosome"/>
</dbReference>
<dbReference type="KEGG" id="pfaa:MM59RIKEN_06860"/>
<dbReference type="EMBL" id="AP023420">
    <property type="protein sequence ID" value="BCK83367.1"/>
    <property type="molecule type" value="Genomic_DNA"/>
</dbReference>
<keyword evidence="3" id="KW-1185">Reference proteome</keyword>
<protein>
    <submittedName>
        <fullName evidence="2">Uncharacterized protein</fullName>
    </submittedName>
</protein>
<evidence type="ECO:0000313" key="2">
    <source>
        <dbReference type="EMBL" id="BCK83367.1"/>
    </source>
</evidence>
<feature type="compositionally biased region" description="Basic and acidic residues" evidence="1">
    <location>
        <begin position="47"/>
        <end position="70"/>
    </location>
</feature>
<name>A0A810QAU3_9FIRM</name>